<dbReference type="SUPFAM" id="SSF52025">
    <property type="entry name" value="PA domain"/>
    <property type="match status" value="1"/>
</dbReference>
<dbReference type="GO" id="GO:0004252">
    <property type="term" value="F:serine-type endopeptidase activity"/>
    <property type="evidence" value="ECO:0007669"/>
    <property type="project" value="InterPro"/>
</dbReference>
<reference evidence="8" key="3">
    <citation type="submission" date="2020-06" db="EMBL/GenBank/DDBJ databases">
        <title>Helianthus annuus Genome sequencing and assembly Release 2.</title>
        <authorList>
            <person name="Gouzy J."/>
            <person name="Langlade N."/>
            <person name="Munos S."/>
        </authorList>
    </citation>
    <scope>NUCLEOTIDE SEQUENCE</scope>
    <source>
        <tissue evidence="8">Leaves</tissue>
    </source>
</reference>
<dbReference type="PANTHER" id="PTHR10795">
    <property type="entry name" value="PROPROTEIN CONVERTASE SUBTILISIN/KEXIN"/>
    <property type="match status" value="1"/>
</dbReference>
<keyword evidence="5" id="KW-0720">Serine protease</keyword>
<dbReference type="AlphaFoldDB" id="A0A251VA63"/>
<keyword evidence="4 8" id="KW-0378">Hydrolase</keyword>
<evidence type="ECO:0000256" key="4">
    <source>
        <dbReference type="ARBA" id="ARBA00022801"/>
    </source>
</evidence>
<dbReference type="Proteomes" id="UP000215914">
    <property type="component" value="Chromosome 3"/>
</dbReference>
<keyword evidence="3" id="KW-0732">Signal</keyword>
<dbReference type="InParanoid" id="A0A251VA63"/>
<accession>A0A251VA63</accession>
<gene>
    <name evidence="9" type="ORF">HannXRQ_Chr03g0087481</name>
    <name evidence="8" type="ORF">HanXRQr2_Chr03g0131481</name>
</gene>
<dbReference type="STRING" id="4232.A0A251VA63"/>
<reference evidence="9" key="2">
    <citation type="submission" date="2017-02" db="EMBL/GenBank/DDBJ databases">
        <title>Sunflower complete genome.</title>
        <authorList>
            <person name="Langlade N."/>
            <person name="Munos S."/>
        </authorList>
    </citation>
    <scope>NUCLEOTIDE SEQUENCE [LARGE SCALE GENOMIC DNA]</scope>
    <source>
        <tissue evidence="9">Leaves</tissue>
    </source>
</reference>
<dbReference type="Pfam" id="PF02225">
    <property type="entry name" value="PA"/>
    <property type="match status" value="1"/>
</dbReference>
<evidence type="ECO:0000256" key="5">
    <source>
        <dbReference type="ARBA" id="ARBA00022825"/>
    </source>
</evidence>
<evidence type="ECO:0000313" key="9">
    <source>
        <dbReference type="EMBL" id="OTG32508.1"/>
    </source>
</evidence>
<keyword evidence="2" id="KW-0645">Protease</keyword>
<dbReference type="InterPro" id="IPR036852">
    <property type="entry name" value="Peptidase_S8/S53_dom_sf"/>
</dbReference>
<keyword evidence="10" id="KW-1185">Reference proteome</keyword>
<evidence type="ECO:0000256" key="2">
    <source>
        <dbReference type="ARBA" id="ARBA00022670"/>
    </source>
</evidence>
<evidence type="ECO:0000256" key="6">
    <source>
        <dbReference type="ARBA" id="ARBA00023180"/>
    </source>
</evidence>
<dbReference type="EMBL" id="MNCJ02000318">
    <property type="protein sequence ID" value="KAF5816178.1"/>
    <property type="molecule type" value="Genomic_DNA"/>
</dbReference>
<evidence type="ECO:0000313" key="10">
    <source>
        <dbReference type="Proteomes" id="UP000215914"/>
    </source>
</evidence>
<name>A0A251VA63_HELAN</name>
<dbReference type="SUPFAM" id="SSF52743">
    <property type="entry name" value="Subtilisin-like"/>
    <property type="match status" value="1"/>
</dbReference>
<dbReference type="Gene3D" id="3.50.30.30">
    <property type="match status" value="1"/>
</dbReference>
<proteinExistence type="inferred from homology"/>
<dbReference type="CDD" id="cd02120">
    <property type="entry name" value="PA_subtilisin_like"/>
    <property type="match status" value="1"/>
</dbReference>
<dbReference type="InterPro" id="IPR046450">
    <property type="entry name" value="PA_dom_sf"/>
</dbReference>
<dbReference type="EMBL" id="CM007892">
    <property type="protein sequence ID" value="OTG32508.1"/>
    <property type="molecule type" value="Genomic_DNA"/>
</dbReference>
<protein>
    <submittedName>
        <fullName evidence="8">Cucumisin</fullName>
        <ecNumber evidence="8">3.4.21.25</ecNumber>
    </submittedName>
    <submittedName>
        <fullName evidence="9">Putative peptidase S8, subtilisin-related protein</fullName>
    </submittedName>
</protein>
<organism evidence="9 10">
    <name type="scientific">Helianthus annuus</name>
    <name type="common">Common sunflower</name>
    <dbReference type="NCBI Taxonomy" id="4232"/>
    <lineage>
        <taxon>Eukaryota</taxon>
        <taxon>Viridiplantae</taxon>
        <taxon>Streptophyta</taxon>
        <taxon>Embryophyta</taxon>
        <taxon>Tracheophyta</taxon>
        <taxon>Spermatophyta</taxon>
        <taxon>Magnoliopsida</taxon>
        <taxon>eudicotyledons</taxon>
        <taxon>Gunneridae</taxon>
        <taxon>Pentapetalae</taxon>
        <taxon>asterids</taxon>
        <taxon>campanulids</taxon>
        <taxon>Asterales</taxon>
        <taxon>Asteraceae</taxon>
        <taxon>Asteroideae</taxon>
        <taxon>Heliantheae alliance</taxon>
        <taxon>Heliantheae</taxon>
        <taxon>Helianthus</taxon>
    </lineage>
</organism>
<dbReference type="Gramene" id="mRNA:HanXRQr2_Chr03g0131481">
    <property type="protein sequence ID" value="mRNA:HanXRQr2_Chr03g0131481"/>
    <property type="gene ID" value="HanXRQr2_Chr03g0131481"/>
</dbReference>
<feature type="domain" description="PA" evidence="7">
    <location>
        <begin position="118"/>
        <end position="204"/>
    </location>
</feature>
<keyword evidence="6" id="KW-0325">Glycoprotein</keyword>
<dbReference type="GO" id="GO:0006508">
    <property type="term" value="P:proteolysis"/>
    <property type="evidence" value="ECO:0007669"/>
    <property type="project" value="UniProtKB-KW"/>
</dbReference>
<evidence type="ECO:0000256" key="1">
    <source>
        <dbReference type="ARBA" id="ARBA00011073"/>
    </source>
</evidence>
<dbReference type="InterPro" id="IPR045051">
    <property type="entry name" value="SBT"/>
</dbReference>
<reference evidence="8 10" key="1">
    <citation type="journal article" date="2017" name="Nature">
        <title>The sunflower genome provides insights into oil metabolism, flowering and Asterid evolution.</title>
        <authorList>
            <person name="Badouin H."/>
            <person name="Gouzy J."/>
            <person name="Grassa C.J."/>
            <person name="Murat F."/>
            <person name="Staton S.E."/>
            <person name="Cottret L."/>
            <person name="Lelandais-Briere C."/>
            <person name="Owens G.L."/>
            <person name="Carrere S."/>
            <person name="Mayjonade B."/>
            <person name="Legrand L."/>
            <person name="Gill N."/>
            <person name="Kane N.C."/>
            <person name="Bowers J.E."/>
            <person name="Hubner S."/>
            <person name="Bellec A."/>
            <person name="Berard A."/>
            <person name="Berges H."/>
            <person name="Blanchet N."/>
            <person name="Boniface M.C."/>
            <person name="Brunel D."/>
            <person name="Catrice O."/>
            <person name="Chaidir N."/>
            <person name="Claudel C."/>
            <person name="Donnadieu C."/>
            <person name="Faraut T."/>
            <person name="Fievet G."/>
            <person name="Helmstetter N."/>
            <person name="King M."/>
            <person name="Knapp S.J."/>
            <person name="Lai Z."/>
            <person name="Le Paslier M.C."/>
            <person name="Lippi Y."/>
            <person name="Lorenzon L."/>
            <person name="Mandel J.R."/>
            <person name="Marage G."/>
            <person name="Marchand G."/>
            <person name="Marquand E."/>
            <person name="Bret-Mestries E."/>
            <person name="Morien E."/>
            <person name="Nambeesan S."/>
            <person name="Nguyen T."/>
            <person name="Pegot-Espagnet P."/>
            <person name="Pouilly N."/>
            <person name="Raftis F."/>
            <person name="Sallet E."/>
            <person name="Schiex T."/>
            <person name="Thomas J."/>
            <person name="Vandecasteele C."/>
            <person name="Vares D."/>
            <person name="Vear F."/>
            <person name="Vautrin S."/>
            <person name="Crespi M."/>
            <person name="Mangin B."/>
            <person name="Burke J.M."/>
            <person name="Salse J."/>
            <person name="Munos S."/>
            <person name="Vincourt P."/>
            <person name="Rieseberg L.H."/>
            <person name="Langlade N.B."/>
        </authorList>
    </citation>
    <scope>NUCLEOTIDE SEQUENCE [LARGE SCALE GENOMIC DNA]</scope>
    <source>
        <strain evidence="10">cv. SF193</strain>
        <tissue evidence="8">Leaves</tissue>
    </source>
</reference>
<evidence type="ECO:0000256" key="3">
    <source>
        <dbReference type="ARBA" id="ARBA00022729"/>
    </source>
</evidence>
<sequence length="214" mass="22997">MEKMEGFLFARPQRVYTTQTAHTPNFLGLHQNLGFWSSSNYGKGVIIGIIDTGTTPGHPSFNDNGIPPPPAKWKGKCDIEGASTIDRKIVASVSLGNKDVLDGESAFQAKDFPKTYIPLVYPGLNGDQNTSLCMEGSLDHVDVKGKVVVCDRGINGRIEKGQIVKDAGGVAMILLNQVEDGEYTYPDLHVLPASHVGYKGGVAIKTYISSTSSL</sequence>
<dbReference type="FunFam" id="3.50.30.30:FF:000005">
    <property type="entry name" value="subtilisin-like protease SBT1.5"/>
    <property type="match status" value="1"/>
</dbReference>
<dbReference type="Gene3D" id="3.40.50.200">
    <property type="entry name" value="Peptidase S8/S53 domain"/>
    <property type="match status" value="1"/>
</dbReference>
<comment type="similarity">
    <text evidence="1">Belongs to the peptidase S8 family.</text>
</comment>
<dbReference type="InterPro" id="IPR003137">
    <property type="entry name" value="PA_domain"/>
</dbReference>
<evidence type="ECO:0000259" key="7">
    <source>
        <dbReference type="Pfam" id="PF02225"/>
    </source>
</evidence>
<evidence type="ECO:0000313" key="8">
    <source>
        <dbReference type="EMBL" id="KAF5816178.1"/>
    </source>
</evidence>
<dbReference type="EC" id="3.4.21.25" evidence="8"/>